<evidence type="ECO:0000313" key="2">
    <source>
        <dbReference type="EMBL" id="EZP27972.1"/>
    </source>
</evidence>
<name>A0A031FUJ7_9MICO</name>
<sequence>MPPPAYAGGVASVLNISAYLFTHIADPASLRPVLQERADASGLRGTILIAEEGINLFLAGPAEDVRGFVDALREDERFAGLTTKESWSVDQPFQKMLVKHKREIIRMDRPTIRPEAGRAPAVDPLTLRRWLESGVDDDGREVVLLDTRNAFEVDHGTFAGALDWRIEKFTEFPDAAAAHRDELVGKTVVSFCTGGIRCEKAALVLREDGIDARQLDGGILGYFEHAGGDGFEGDCFVFDERRTVDAKLQPTG</sequence>
<keyword evidence="3" id="KW-1185">Reference proteome</keyword>
<dbReference type="InterPro" id="IPR040503">
    <property type="entry name" value="TRHO_N"/>
</dbReference>
<dbReference type="SUPFAM" id="SSF52821">
    <property type="entry name" value="Rhodanese/Cell cycle control phosphatase"/>
    <property type="match status" value="1"/>
</dbReference>
<dbReference type="InterPro" id="IPR001763">
    <property type="entry name" value="Rhodanese-like_dom"/>
</dbReference>
<keyword evidence="2" id="KW-0808">Transferase</keyword>
<gene>
    <name evidence="2" type="ORF">BW34_00945</name>
</gene>
<dbReference type="AlphaFoldDB" id="A0A031FUJ7"/>
<dbReference type="InterPro" id="IPR020936">
    <property type="entry name" value="TrhO"/>
</dbReference>
<dbReference type="PANTHER" id="PTHR43268:SF3">
    <property type="entry name" value="RHODANESE-LIKE DOMAIN-CONTAINING PROTEIN 7-RELATED"/>
    <property type="match status" value="1"/>
</dbReference>
<reference evidence="2 3" key="1">
    <citation type="submission" date="2014-03" db="EMBL/GenBank/DDBJ databases">
        <title>Draft Genome Sequences of 13 Willow Endophytes.</title>
        <authorList>
            <person name="Gan H.Y."/>
            <person name="Gan H.M."/>
            <person name="Savka M.A."/>
            <person name="Hudson A.O."/>
        </authorList>
    </citation>
    <scope>NUCLEOTIDE SEQUENCE [LARGE SCALE GENOMIC DNA]</scope>
    <source>
        <strain evidence="2 3">RIT293</strain>
    </source>
</reference>
<dbReference type="PANTHER" id="PTHR43268">
    <property type="entry name" value="THIOSULFATE SULFURTRANSFERASE/RHODANESE-LIKE DOMAIN-CONTAINING PROTEIN 2"/>
    <property type="match status" value="1"/>
</dbReference>
<dbReference type="PROSITE" id="PS50206">
    <property type="entry name" value="RHODANESE_3"/>
    <property type="match status" value="1"/>
</dbReference>
<evidence type="ECO:0000259" key="1">
    <source>
        <dbReference type="PROSITE" id="PS50206"/>
    </source>
</evidence>
<organism evidence="2 3">
    <name type="scientific">Microbacterium oleivorans</name>
    <dbReference type="NCBI Taxonomy" id="273677"/>
    <lineage>
        <taxon>Bacteria</taxon>
        <taxon>Bacillati</taxon>
        <taxon>Actinomycetota</taxon>
        <taxon>Actinomycetes</taxon>
        <taxon>Micrococcales</taxon>
        <taxon>Microbacteriaceae</taxon>
        <taxon>Microbacterium</taxon>
    </lineage>
</organism>
<dbReference type="Gene3D" id="3.30.70.100">
    <property type="match status" value="1"/>
</dbReference>
<accession>A0A031FUJ7</accession>
<dbReference type="PATRIC" id="fig|273677.3.peg.926"/>
<dbReference type="GO" id="GO:0016740">
    <property type="term" value="F:transferase activity"/>
    <property type="evidence" value="ECO:0007669"/>
    <property type="project" value="UniProtKB-KW"/>
</dbReference>
<dbReference type="Proteomes" id="UP000024001">
    <property type="component" value="Unassembled WGS sequence"/>
</dbReference>
<dbReference type="eggNOG" id="COG1054">
    <property type="taxonomic scope" value="Bacteria"/>
</dbReference>
<dbReference type="Pfam" id="PF17773">
    <property type="entry name" value="UPF0176_N"/>
    <property type="match status" value="1"/>
</dbReference>
<dbReference type="EMBL" id="JFYO01000004">
    <property type="protein sequence ID" value="EZP27972.1"/>
    <property type="molecule type" value="Genomic_DNA"/>
</dbReference>
<dbReference type="InterPro" id="IPR036873">
    <property type="entry name" value="Rhodanese-like_dom_sf"/>
</dbReference>
<protein>
    <submittedName>
        <fullName evidence="2">Sulfurtransferase</fullName>
    </submittedName>
</protein>
<dbReference type="Pfam" id="PF00581">
    <property type="entry name" value="Rhodanese"/>
    <property type="match status" value="1"/>
</dbReference>
<dbReference type="SMART" id="SM00450">
    <property type="entry name" value="RHOD"/>
    <property type="match status" value="1"/>
</dbReference>
<evidence type="ECO:0000313" key="3">
    <source>
        <dbReference type="Proteomes" id="UP000024001"/>
    </source>
</evidence>
<dbReference type="NCBIfam" id="NF003703">
    <property type="entry name" value="PRK05320.1"/>
    <property type="match status" value="1"/>
</dbReference>
<dbReference type="Gene3D" id="3.40.250.10">
    <property type="entry name" value="Rhodanese-like domain"/>
    <property type="match status" value="1"/>
</dbReference>
<comment type="caution">
    <text evidence="2">The sequence shown here is derived from an EMBL/GenBank/DDBJ whole genome shotgun (WGS) entry which is preliminary data.</text>
</comment>
<proteinExistence type="predicted"/>
<feature type="domain" description="Rhodanese" evidence="1">
    <location>
        <begin position="138"/>
        <end position="231"/>
    </location>
</feature>